<sequence length="65" mass="6592">MRQFSAVVLALIALTASASANPCNGHSKGYCLRTNGCHWADGCSDGSSCGTSGYCLDGELCGCVT</sequence>
<dbReference type="AlphaFoldDB" id="G7E770"/>
<dbReference type="EMBL" id="BABT02000153">
    <property type="protein sequence ID" value="GAA98680.1"/>
    <property type="molecule type" value="Genomic_DNA"/>
</dbReference>
<keyword evidence="1" id="KW-0732">Signal</keyword>
<evidence type="ECO:0000313" key="2">
    <source>
        <dbReference type="EMBL" id="GAA98680.1"/>
    </source>
</evidence>
<organism evidence="2 3">
    <name type="scientific">Mixia osmundae (strain CBS 9802 / IAM 14324 / JCM 22182 / KY 12970)</name>
    <dbReference type="NCBI Taxonomy" id="764103"/>
    <lineage>
        <taxon>Eukaryota</taxon>
        <taxon>Fungi</taxon>
        <taxon>Dikarya</taxon>
        <taxon>Basidiomycota</taxon>
        <taxon>Pucciniomycotina</taxon>
        <taxon>Mixiomycetes</taxon>
        <taxon>Mixiales</taxon>
        <taxon>Mixiaceae</taxon>
        <taxon>Mixia</taxon>
    </lineage>
</organism>
<reference evidence="2 3" key="1">
    <citation type="journal article" date="2011" name="J. Gen. Appl. Microbiol.">
        <title>Draft genome sequencing of the enigmatic basidiomycete Mixia osmundae.</title>
        <authorList>
            <person name="Nishida H."/>
            <person name="Nagatsuka Y."/>
            <person name="Sugiyama J."/>
        </authorList>
    </citation>
    <scope>NUCLEOTIDE SEQUENCE [LARGE SCALE GENOMIC DNA]</scope>
    <source>
        <strain evidence="3">CBS 9802 / IAM 14324 / JCM 22182 / KY 12970</strain>
    </source>
</reference>
<evidence type="ECO:0008006" key="4">
    <source>
        <dbReference type="Google" id="ProtNLM"/>
    </source>
</evidence>
<gene>
    <name evidence="2" type="primary">Mo05368</name>
    <name evidence="2" type="ORF">E5Q_05368</name>
</gene>
<dbReference type="RefSeq" id="XP_014567516.1">
    <property type="nucleotide sequence ID" value="XM_014712030.1"/>
</dbReference>
<dbReference type="HOGENOM" id="CLU_2850214_0_0_1"/>
<comment type="caution">
    <text evidence="2">The sequence shown here is derived from an EMBL/GenBank/DDBJ whole genome shotgun (WGS) entry which is preliminary data.</text>
</comment>
<name>G7E770_MIXOS</name>
<dbReference type="InParanoid" id="G7E770"/>
<dbReference type="Proteomes" id="UP000009131">
    <property type="component" value="Unassembled WGS sequence"/>
</dbReference>
<proteinExistence type="predicted"/>
<feature type="chain" id="PRO_5009955805" description="Chitin-binding type-1 domain-containing protein" evidence="1">
    <location>
        <begin position="21"/>
        <end position="65"/>
    </location>
</feature>
<accession>G7E770</accession>
<reference evidence="2 3" key="2">
    <citation type="journal article" date="2012" name="Open Biol.">
        <title>Characteristics of nucleosomes and linker DNA regions on the genome of the basidiomycete Mixia osmundae revealed by mono- and dinucleosome mapping.</title>
        <authorList>
            <person name="Nishida H."/>
            <person name="Kondo S."/>
            <person name="Matsumoto T."/>
            <person name="Suzuki Y."/>
            <person name="Yoshikawa H."/>
            <person name="Taylor T.D."/>
            <person name="Sugiyama J."/>
        </authorList>
    </citation>
    <scope>NUCLEOTIDE SEQUENCE [LARGE SCALE GENOMIC DNA]</scope>
    <source>
        <strain evidence="3">CBS 9802 / IAM 14324 / JCM 22182 / KY 12970</strain>
    </source>
</reference>
<evidence type="ECO:0000313" key="3">
    <source>
        <dbReference type="Proteomes" id="UP000009131"/>
    </source>
</evidence>
<keyword evidence="3" id="KW-1185">Reference proteome</keyword>
<protein>
    <recommendedName>
        <fullName evidence="4">Chitin-binding type-1 domain-containing protein</fullName>
    </recommendedName>
</protein>
<evidence type="ECO:0000256" key="1">
    <source>
        <dbReference type="SAM" id="SignalP"/>
    </source>
</evidence>
<feature type="signal peptide" evidence="1">
    <location>
        <begin position="1"/>
        <end position="20"/>
    </location>
</feature>